<proteinExistence type="predicted"/>
<sequence length="422" mass="43815">MKCHVDVAVVGGGPAGLGAAISISERTDSSVTVVDEGPIAGGRLRAQLYRQNGNWFIGSNHARILSERAENLGVRILSGVQVWSVTSRTFHRPSPPSESGPSIGGNSARFSLGLEGGDVLTSDYLVIATGATETPIGMQGWTTPGVLAVGAVQSMINLHRVLPGERMAVIGVDPLSLAIADELAAAGVSVSGIYLPPPTSPDPEPPHAVIERLAALRAFAPTRLAALGMGALALPRFAEFAARVWPHRGVTIAGLPLHLRECVVAIDGDDAVTGVRTATVDSLGMPSGTERFLPVDSVCISGGLTPLLDLTRECEHVDIPELGGRVPLVGPDLETTVDGLHLAGNVTGVESAEVAKKQGFLAGAAIARDLLGGKGTDDLEEARSQVDSARRSAPLSFLPGIIEGRRRMNELWQSYAGSVVGS</sequence>
<evidence type="ECO:0000313" key="4">
    <source>
        <dbReference type="Proteomes" id="UP000234333"/>
    </source>
</evidence>
<dbReference type="InterPro" id="IPR051691">
    <property type="entry name" value="Metab_Enz_Cyan_OpOx_G3PDH"/>
</dbReference>
<gene>
    <name evidence="3" type="ORF">BC102111_02571</name>
</gene>
<reference evidence="3 4" key="1">
    <citation type="submission" date="2017-03" db="EMBL/GenBank/DDBJ databases">
        <authorList>
            <person name="Afonso C.L."/>
            <person name="Miller P.J."/>
            <person name="Scott M.A."/>
            <person name="Spackman E."/>
            <person name="Goraichik I."/>
            <person name="Dimitrov K.M."/>
            <person name="Suarez D.L."/>
            <person name="Swayne D.E."/>
        </authorList>
    </citation>
    <scope>NUCLEOTIDE SEQUENCE [LARGE SCALE GENOMIC DNA]</scope>
    <source>
        <strain evidence="3 4">CIP 102111</strain>
    </source>
</reference>
<accession>A0A2H1JUF9</accession>
<dbReference type="GO" id="GO:0008115">
    <property type="term" value="F:sarcosine oxidase activity"/>
    <property type="evidence" value="ECO:0007669"/>
    <property type="project" value="UniProtKB-EC"/>
</dbReference>
<dbReference type="PRINTS" id="PR00368">
    <property type="entry name" value="FADPNR"/>
</dbReference>
<protein>
    <submittedName>
        <fullName evidence="3">Sarcosine oxidase subunit alpha</fullName>
        <ecNumber evidence="3">1.5.3.1</ecNumber>
    </submittedName>
</protein>
<dbReference type="PRINTS" id="PR00411">
    <property type="entry name" value="PNDRDTASEI"/>
</dbReference>
<dbReference type="Gene3D" id="3.50.50.60">
    <property type="entry name" value="FAD/NAD(P)-binding domain"/>
    <property type="match status" value="3"/>
</dbReference>
<dbReference type="Proteomes" id="UP000234333">
    <property type="component" value="Unassembled WGS sequence"/>
</dbReference>
<dbReference type="InterPro" id="IPR036188">
    <property type="entry name" value="FAD/NAD-bd_sf"/>
</dbReference>
<evidence type="ECO:0000259" key="2">
    <source>
        <dbReference type="Pfam" id="PF07992"/>
    </source>
</evidence>
<dbReference type="RefSeq" id="WP_101624533.1">
    <property type="nucleotide sequence ID" value="NZ_FXZC01000005.1"/>
</dbReference>
<keyword evidence="1 3" id="KW-0560">Oxidoreductase</keyword>
<dbReference type="Pfam" id="PF07992">
    <property type="entry name" value="Pyr_redox_2"/>
    <property type="match status" value="1"/>
</dbReference>
<dbReference type="InterPro" id="IPR023753">
    <property type="entry name" value="FAD/NAD-binding_dom"/>
</dbReference>
<name>A0A2H1JUF9_9MICO</name>
<dbReference type="EC" id="1.5.3.1" evidence="3"/>
<dbReference type="GeneID" id="99772312"/>
<dbReference type="PANTHER" id="PTHR42949:SF3">
    <property type="entry name" value="ANAEROBIC GLYCEROL-3-PHOSPHATE DEHYDROGENASE SUBUNIT B"/>
    <property type="match status" value="1"/>
</dbReference>
<organism evidence="3 4">
    <name type="scientific">Brevibacterium casei CIP 102111</name>
    <dbReference type="NCBI Taxonomy" id="1255625"/>
    <lineage>
        <taxon>Bacteria</taxon>
        <taxon>Bacillati</taxon>
        <taxon>Actinomycetota</taxon>
        <taxon>Actinomycetes</taxon>
        <taxon>Micrococcales</taxon>
        <taxon>Brevibacteriaceae</taxon>
        <taxon>Brevibacterium</taxon>
    </lineage>
</organism>
<dbReference type="AlphaFoldDB" id="A0A2H1JUF9"/>
<dbReference type="PANTHER" id="PTHR42949">
    <property type="entry name" value="ANAEROBIC GLYCEROL-3-PHOSPHATE DEHYDROGENASE SUBUNIT B"/>
    <property type="match status" value="1"/>
</dbReference>
<evidence type="ECO:0000313" key="3">
    <source>
        <dbReference type="EMBL" id="SMX90944.1"/>
    </source>
</evidence>
<dbReference type="EMBL" id="FXZC01000005">
    <property type="protein sequence ID" value="SMX90944.1"/>
    <property type="molecule type" value="Genomic_DNA"/>
</dbReference>
<dbReference type="SUPFAM" id="SSF51905">
    <property type="entry name" value="FAD/NAD(P)-binding domain"/>
    <property type="match status" value="1"/>
</dbReference>
<feature type="domain" description="FAD/NAD(P)-binding" evidence="2">
    <location>
        <begin position="6"/>
        <end position="359"/>
    </location>
</feature>
<evidence type="ECO:0000256" key="1">
    <source>
        <dbReference type="ARBA" id="ARBA00023002"/>
    </source>
</evidence>